<dbReference type="Pfam" id="PF09704">
    <property type="entry name" value="Cas_Cas5d"/>
    <property type="match status" value="1"/>
</dbReference>
<dbReference type="AlphaFoldDB" id="A0A494WWQ5"/>
<dbReference type="InterPro" id="IPR013422">
    <property type="entry name" value="CRISPR-assoc_prot_Cas5_N"/>
</dbReference>
<sequence>MEGGAAALTDYLKVLIFSLRAKIAHFRQPDTIITQATYPFPPRPTMHGLLASVLGIDFSTREGKAFLNDPHFIGLSLLSPVRTVCVQMSLLGKGFVSGEGDFFNRPTVVEMVVEPRYRVYYAGKWVEELSEKIRANKSVYHTYLGSAYCLTFPEYEDTVEARLLQPVPEDPIPVHTVVPRELAAHIALEAGAAYAAARAMPYQHCGGRIFERTVTVLYEEKGETLKVRFKEKPPFPYLAVELPGGEVACLW</sequence>
<dbReference type="GO" id="GO:0043571">
    <property type="term" value="P:maintenance of CRISPR repeat elements"/>
    <property type="evidence" value="ECO:0007669"/>
    <property type="project" value="InterPro"/>
</dbReference>
<dbReference type="Proteomes" id="UP000271256">
    <property type="component" value="Unassembled WGS sequence"/>
</dbReference>
<protein>
    <submittedName>
        <fullName evidence="2">CRISPR-associated protein Cas5</fullName>
    </submittedName>
</protein>
<evidence type="ECO:0000313" key="2">
    <source>
        <dbReference type="EMBL" id="RKO66712.1"/>
    </source>
</evidence>
<dbReference type="OrthoDB" id="1805474at2"/>
<accession>A0A494WWQ5</accession>
<keyword evidence="1" id="KW-0051">Antiviral defense</keyword>
<dbReference type="EMBL" id="RBWE01000001">
    <property type="protein sequence ID" value="RKO66712.1"/>
    <property type="molecule type" value="Genomic_DNA"/>
</dbReference>
<gene>
    <name evidence="2" type="primary">cas5</name>
    <name evidence="2" type="ORF">D7024_06985</name>
</gene>
<name>A0A494WWQ5_9FIRM</name>
<keyword evidence="3" id="KW-1185">Reference proteome</keyword>
<proteinExistence type="predicted"/>
<dbReference type="GO" id="GO:0051607">
    <property type="term" value="P:defense response to virus"/>
    <property type="evidence" value="ECO:0007669"/>
    <property type="project" value="UniProtKB-KW"/>
</dbReference>
<evidence type="ECO:0000256" key="1">
    <source>
        <dbReference type="ARBA" id="ARBA00023118"/>
    </source>
</evidence>
<dbReference type="NCBIfam" id="TIGR02593">
    <property type="entry name" value="CRISPR_cas5"/>
    <property type="match status" value="1"/>
</dbReference>
<comment type="caution">
    <text evidence="2">The sequence shown here is derived from an EMBL/GenBank/DDBJ whole genome shotgun (WGS) entry which is preliminary data.</text>
</comment>
<dbReference type="InterPro" id="IPR021124">
    <property type="entry name" value="CRISPR-assoc_prot_Cas5"/>
</dbReference>
<evidence type="ECO:0000313" key="3">
    <source>
        <dbReference type="Proteomes" id="UP000271256"/>
    </source>
</evidence>
<organism evidence="2 3">
    <name type="scientific">Desulfofundulus salinus</name>
    <dbReference type="NCBI Taxonomy" id="2419843"/>
    <lineage>
        <taxon>Bacteria</taxon>
        <taxon>Bacillati</taxon>
        <taxon>Bacillota</taxon>
        <taxon>Clostridia</taxon>
        <taxon>Eubacteriales</taxon>
        <taxon>Peptococcaceae</taxon>
        <taxon>Desulfofundulus</taxon>
    </lineage>
</organism>
<reference evidence="2 3" key="1">
    <citation type="submission" date="2018-10" db="EMBL/GenBank/DDBJ databases">
        <authorList>
            <person name="Grouzdev D.S."/>
            <person name="Krutkina M.S."/>
            <person name="Tourova T.P."/>
            <person name="Nazina T.N."/>
        </authorList>
    </citation>
    <scope>NUCLEOTIDE SEQUENCE [LARGE SCALE GENOMIC DNA]</scope>
    <source>
        <strain evidence="2 3">435</strain>
    </source>
</reference>